<dbReference type="EMBL" id="MFGW01000171">
    <property type="protein sequence ID" value="OGF62972.1"/>
    <property type="molecule type" value="Genomic_DNA"/>
</dbReference>
<proteinExistence type="predicted"/>
<organism evidence="6 7">
    <name type="scientific">Candidatus Fischerbacteria bacterium RBG_13_37_8</name>
    <dbReference type="NCBI Taxonomy" id="1817863"/>
    <lineage>
        <taxon>Bacteria</taxon>
        <taxon>Candidatus Fischeribacteriota</taxon>
    </lineage>
</organism>
<comment type="subcellular location">
    <subcellularLocation>
        <location evidence="1">Endomembrane system</location>
        <topology evidence="1">Multi-pass membrane protein</topology>
    </subcellularLocation>
</comment>
<evidence type="ECO:0000256" key="4">
    <source>
        <dbReference type="ARBA" id="ARBA00023136"/>
    </source>
</evidence>
<accession>A0A1F5VHR7</accession>
<dbReference type="AlphaFoldDB" id="A0A1F5VHR7"/>
<evidence type="ECO:0000256" key="5">
    <source>
        <dbReference type="SAM" id="Phobius"/>
    </source>
</evidence>
<dbReference type="GO" id="GO:0016740">
    <property type="term" value="F:transferase activity"/>
    <property type="evidence" value="ECO:0007669"/>
    <property type="project" value="UniProtKB-ARBA"/>
</dbReference>
<dbReference type="Gene3D" id="1.20.120.1630">
    <property type="match status" value="1"/>
</dbReference>
<protein>
    <recommendedName>
        <fullName evidence="8">Lipid A phosphate methyltransferase</fullName>
    </recommendedName>
</protein>
<dbReference type="GO" id="GO:0012505">
    <property type="term" value="C:endomembrane system"/>
    <property type="evidence" value="ECO:0007669"/>
    <property type="project" value="UniProtKB-SubCell"/>
</dbReference>
<dbReference type="InterPro" id="IPR007318">
    <property type="entry name" value="Phopholipid_MeTrfase"/>
</dbReference>
<keyword evidence="2 5" id="KW-0812">Transmembrane</keyword>
<evidence type="ECO:0000313" key="6">
    <source>
        <dbReference type="EMBL" id="OGF62972.1"/>
    </source>
</evidence>
<reference evidence="6 7" key="1">
    <citation type="journal article" date="2016" name="Nat. Commun.">
        <title>Thousands of microbial genomes shed light on interconnected biogeochemical processes in an aquifer system.</title>
        <authorList>
            <person name="Anantharaman K."/>
            <person name="Brown C.T."/>
            <person name="Hug L.A."/>
            <person name="Sharon I."/>
            <person name="Castelle C.J."/>
            <person name="Probst A.J."/>
            <person name="Thomas B.C."/>
            <person name="Singh A."/>
            <person name="Wilkins M.J."/>
            <person name="Karaoz U."/>
            <person name="Brodie E.L."/>
            <person name="Williams K.H."/>
            <person name="Hubbard S.S."/>
            <person name="Banfield J.F."/>
        </authorList>
    </citation>
    <scope>NUCLEOTIDE SEQUENCE [LARGE SCALE GENOMIC DNA]</scope>
</reference>
<dbReference type="PANTHER" id="PTHR12714">
    <property type="entry name" value="PROTEIN-S ISOPRENYLCYSTEINE O-METHYLTRANSFERASE"/>
    <property type="match status" value="1"/>
</dbReference>
<feature type="transmembrane region" description="Helical" evidence="5">
    <location>
        <begin position="108"/>
        <end position="135"/>
    </location>
</feature>
<name>A0A1F5VHR7_9BACT</name>
<dbReference type="STRING" id="1817863.A2Y62_04905"/>
<feature type="transmembrane region" description="Helical" evidence="5">
    <location>
        <begin position="50"/>
        <end position="74"/>
    </location>
</feature>
<feature type="transmembrane region" description="Helical" evidence="5">
    <location>
        <begin position="217"/>
        <end position="236"/>
    </location>
</feature>
<dbReference type="PANTHER" id="PTHR12714:SF9">
    <property type="entry name" value="PROTEIN-S-ISOPRENYLCYSTEINE O-METHYLTRANSFERASE"/>
    <property type="match status" value="1"/>
</dbReference>
<sequence>MDIKERLEKQGSTLFKLRSYFPFLILPILVIALQDSALIEQAFGETVERLFNYFCIAVAFSGLFTRCLTVGYVADNTSGRGTKKQEATTLNTTGMYSIVRHPLYLGNFIVFAGMTLFIKVWWYYVIAFLAFWLYYERIMIAEEGYLRQKFGELFAHWAEKTPAFIPNVKAWETPSQKFSYKMVLRREYSGIFAITTYFTILHVAQEFIATGKMQLQLEWAIFFIIGFVLYITLMILKKTGGTGIYKFTDL</sequence>
<feature type="transmembrane region" description="Helical" evidence="5">
    <location>
        <begin position="20"/>
        <end position="38"/>
    </location>
</feature>
<evidence type="ECO:0008006" key="8">
    <source>
        <dbReference type="Google" id="ProtNLM"/>
    </source>
</evidence>
<comment type="caution">
    <text evidence="6">The sequence shown here is derived from an EMBL/GenBank/DDBJ whole genome shotgun (WGS) entry which is preliminary data.</text>
</comment>
<feature type="transmembrane region" description="Helical" evidence="5">
    <location>
        <begin position="188"/>
        <end position="205"/>
    </location>
</feature>
<dbReference type="Pfam" id="PF04191">
    <property type="entry name" value="PEMT"/>
    <property type="match status" value="1"/>
</dbReference>
<evidence type="ECO:0000256" key="2">
    <source>
        <dbReference type="ARBA" id="ARBA00022692"/>
    </source>
</evidence>
<evidence type="ECO:0000256" key="1">
    <source>
        <dbReference type="ARBA" id="ARBA00004127"/>
    </source>
</evidence>
<evidence type="ECO:0000313" key="7">
    <source>
        <dbReference type="Proteomes" id="UP000178943"/>
    </source>
</evidence>
<dbReference type="Proteomes" id="UP000178943">
    <property type="component" value="Unassembled WGS sequence"/>
</dbReference>
<gene>
    <name evidence="6" type="ORF">A2Y62_04905</name>
</gene>
<evidence type="ECO:0000256" key="3">
    <source>
        <dbReference type="ARBA" id="ARBA00022989"/>
    </source>
</evidence>
<keyword evidence="4 5" id="KW-0472">Membrane</keyword>
<keyword evidence="3 5" id="KW-1133">Transmembrane helix</keyword>